<evidence type="ECO:0000313" key="4">
    <source>
        <dbReference type="EMBL" id="SPJ35410.1"/>
    </source>
</evidence>
<evidence type="ECO:0000256" key="1">
    <source>
        <dbReference type="SAM" id="Coils"/>
    </source>
</evidence>
<reference evidence="3" key="2">
    <citation type="submission" date="2018-03" db="EMBL/GenBank/DDBJ databases">
        <authorList>
            <person name="Keele B.F."/>
        </authorList>
    </citation>
    <scope>NUCLEOTIDE SEQUENCE [LARGE SCALE GENOMIC DNA]</scope>
    <source>
        <strain evidence="3">EAod3</strain>
    </source>
</reference>
<dbReference type="AlphaFoldDB" id="A0A2R8CR81"/>
<feature type="compositionally biased region" description="Basic and acidic residues" evidence="2">
    <location>
        <begin position="60"/>
        <end position="69"/>
    </location>
</feature>
<name>A0A2R8CR81_9GAMM</name>
<evidence type="ECO:0000313" key="3">
    <source>
        <dbReference type="EMBL" id="SPJ35407.1"/>
    </source>
</evidence>
<feature type="region of interest" description="Disordered" evidence="2">
    <location>
        <begin position="57"/>
        <end position="81"/>
    </location>
</feature>
<feature type="coiled-coil region" evidence="1">
    <location>
        <begin position="83"/>
        <end position="110"/>
    </location>
</feature>
<evidence type="ECO:0000256" key="2">
    <source>
        <dbReference type="SAM" id="MobiDB-lite"/>
    </source>
</evidence>
<evidence type="ECO:0000313" key="5">
    <source>
        <dbReference type="Proteomes" id="UP000244934"/>
    </source>
</evidence>
<dbReference type="EMBL" id="ONZI01000007">
    <property type="protein sequence ID" value="SPJ35410.1"/>
    <property type="molecule type" value="Genomic_DNA"/>
</dbReference>
<keyword evidence="5" id="KW-1185">Reference proteome</keyword>
<reference evidence="5" key="1">
    <citation type="submission" date="2018-03" db="EMBL/GenBank/DDBJ databases">
        <authorList>
            <person name="Navarro De La Torre S."/>
        </authorList>
    </citation>
    <scope>NUCLEOTIDE SEQUENCE [LARGE SCALE GENOMIC DNA]</scope>
    <source>
        <strain evidence="5">EAod3</strain>
    </source>
</reference>
<protein>
    <recommendedName>
        <fullName evidence="6">Entry exclusion protein 1</fullName>
    </recommendedName>
</protein>
<accession>A0A2R8CR81</accession>
<proteinExistence type="predicted"/>
<dbReference type="RefSeq" id="WP_108844204.1">
    <property type="nucleotide sequence ID" value="NZ_ONZI01000007.1"/>
</dbReference>
<gene>
    <name evidence="3" type="ORF">KSP9073_03469</name>
    <name evidence="4" type="ORF">KSP9073_03472</name>
</gene>
<dbReference type="EMBL" id="ONZI01000007">
    <property type="protein sequence ID" value="SPJ35407.1"/>
    <property type="molecule type" value="Genomic_DNA"/>
</dbReference>
<keyword evidence="1" id="KW-0175">Coiled coil</keyword>
<organism evidence="3 5">
    <name type="scientific">Kushneria phyllosphaerae</name>
    <dbReference type="NCBI Taxonomy" id="2100822"/>
    <lineage>
        <taxon>Bacteria</taxon>
        <taxon>Pseudomonadati</taxon>
        <taxon>Pseudomonadota</taxon>
        <taxon>Gammaproteobacteria</taxon>
        <taxon>Oceanospirillales</taxon>
        <taxon>Halomonadaceae</taxon>
        <taxon>Kushneria</taxon>
    </lineage>
</organism>
<evidence type="ECO:0008006" key="6">
    <source>
        <dbReference type="Google" id="ProtNLM"/>
    </source>
</evidence>
<dbReference type="Proteomes" id="UP000244934">
    <property type="component" value="Unassembled WGS sequence"/>
</dbReference>
<sequence>MAWHSVNEACQMAQKSRRTLYRDMAQGRLSYGMDDSDKRVIETSELIRAYGALAHVAQPEPEKMAHRGTDNGTPESGQPDPQIVALVAQVEQMNQQMAEMRAELQEYQKLLTHQADPEPSNPPRRTFLQRLRYLFDPSK</sequence>
<dbReference type="OrthoDB" id="6684398at2"/>